<keyword evidence="5 10" id="KW-0169">Cobalamin biosynthesis</keyword>
<organism evidence="11 12">
    <name type="scientific">Mesoterricola silvestris</name>
    <dbReference type="NCBI Taxonomy" id="2927979"/>
    <lineage>
        <taxon>Bacteria</taxon>
        <taxon>Pseudomonadati</taxon>
        <taxon>Acidobacteriota</taxon>
        <taxon>Holophagae</taxon>
        <taxon>Holophagales</taxon>
        <taxon>Holophagaceae</taxon>
        <taxon>Mesoterricola</taxon>
    </lineage>
</organism>
<comment type="similarity">
    <text evidence="2 10">Belongs to the CobT family.</text>
</comment>
<dbReference type="SUPFAM" id="SSF52733">
    <property type="entry name" value="Nicotinate mononucleotide:5,6-dimethylbenzimidazole phosphoribosyltransferase (CobT)"/>
    <property type="match status" value="1"/>
</dbReference>
<dbReference type="AlphaFoldDB" id="A0AA48H2T4"/>
<protein>
    <recommendedName>
        <fullName evidence="4 10">Nicotinate-nucleotide--dimethylbenzimidazole phosphoribosyltransferase</fullName>
        <shortName evidence="10">NN:DBI PRT</shortName>
        <ecNumber evidence="3 10">2.4.2.21</ecNumber>
    </recommendedName>
    <alternativeName>
        <fullName evidence="8 10">N(1)-alpha-phosphoribosyltransferase</fullName>
    </alternativeName>
</protein>
<keyword evidence="12" id="KW-1185">Reference proteome</keyword>
<keyword evidence="6 10" id="KW-0328">Glycosyltransferase</keyword>
<dbReference type="PANTHER" id="PTHR43463">
    <property type="entry name" value="NICOTINATE-NUCLEOTIDE--DIMETHYLBENZIMIDAZOLE PHOSPHORIBOSYLTRANSFERASE"/>
    <property type="match status" value="1"/>
</dbReference>
<dbReference type="KEGG" id="msil:METEAL_00520"/>
<evidence type="ECO:0000313" key="11">
    <source>
        <dbReference type="EMBL" id="BDU70878.1"/>
    </source>
</evidence>
<dbReference type="EMBL" id="AP027080">
    <property type="protein sequence ID" value="BDU70878.1"/>
    <property type="molecule type" value="Genomic_DNA"/>
</dbReference>
<evidence type="ECO:0000256" key="1">
    <source>
        <dbReference type="ARBA" id="ARBA00005049"/>
    </source>
</evidence>
<reference evidence="12" key="1">
    <citation type="journal article" date="2023" name="Int. J. Syst. Evol. Microbiol.">
        <title>Mesoterricola silvestris gen. nov., sp. nov., Mesoterricola sediminis sp. nov., Geothrix oryzae sp. nov., Geothrix edaphica sp. nov., Geothrix rubra sp. nov., and Geothrix limicola sp. nov., six novel members of Acidobacteriota isolated from soils.</title>
        <authorList>
            <person name="Itoh H."/>
            <person name="Sugisawa Y."/>
            <person name="Mise K."/>
            <person name="Xu Z."/>
            <person name="Kuniyasu M."/>
            <person name="Ushijima N."/>
            <person name="Kawano K."/>
            <person name="Kobayashi E."/>
            <person name="Shiratori Y."/>
            <person name="Masuda Y."/>
            <person name="Senoo K."/>
        </authorList>
    </citation>
    <scope>NUCLEOTIDE SEQUENCE [LARGE SCALE GENOMIC DNA]</scope>
    <source>
        <strain evidence="12">W79</strain>
    </source>
</reference>
<dbReference type="PANTHER" id="PTHR43463:SF1">
    <property type="entry name" value="NICOTINATE-NUCLEOTIDE--DIMETHYLBENZIMIDAZOLE PHOSPHORIBOSYLTRANSFERASE"/>
    <property type="match status" value="1"/>
</dbReference>
<dbReference type="EC" id="2.4.2.21" evidence="3 10"/>
<name>A0AA48H2T4_9BACT</name>
<dbReference type="NCBIfam" id="TIGR03160">
    <property type="entry name" value="cobT_DBIPRT"/>
    <property type="match status" value="1"/>
</dbReference>
<evidence type="ECO:0000256" key="2">
    <source>
        <dbReference type="ARBA" id="ARBA00007110"/>
    </source>
</evidence>
<accession>A0AA48H2T4</accession>
<evidence type="ECO:0000256" key="8">
    <source>
        <dbReference type="ARBA" id="ARBA00030686"/>
    </source>
</evidence>
<dbReference type="NCBIfam" id="NF000996">
    <property type="entry name" value="PRK00105.1"/>
    <property type="match status" value="1"/>
</dbReference>
<evidence type="ECO:0000256" key="5">
    <source>
        <dbReference type="ARBA" id="ARBA00022573"/>
    </source>
</evidence>
<dbReference type="InterPro" id="IPR023195">
    <property type="entry name" value="Nict_dMeBzImd_PRibTrfase_N"/>
</dbReference>
<dbReference type="Proteomes" id="UP001238179">
    <property type="component" value="Chromosome"/>
</dbReference>
<feature type="active site" description="Proton acceptor" evidence="10">
    <location>
        <position position="312"/>
    </location>
</feature>
<evidence type="ECO:0000256" key="10">
    <source>
        <dbReference type="HAMAP-Rule" id="MF_00230"/>
    </source>
</evidence>
<evidence type="ECO:0000256" key="4">
    <source>
        <dbReference type="ARBA" id="ARBA00015486"/>
    </source>
</evidence>
<dbReference type="FunFam" id="3.40.50.10210:FF:000001">
    <property type="entry name" value="Nicotinate-nucleotide--dimethylbenzimidazole phosphoribosyltransferase"/>
    <property type="match status" value="1"/>
</dbReference>
<evidence type="ECO:0000256" key="3">
    <source>
        <dbReference type="ARBA" id="ARBA00011991"/>
    </source>
</evidence>
<evidence type="ECO:0000313" key="12">
    <source>
        <dbReference type="Proteomes" id="UP001238179"/>
    </source>
</evidence>
<sequence length="344" mass="35179">MRLPTLPVLDPAFRESVARHVDDLTKPLGALGRLESLGAQLAWIAGTPRPQDPEAFILTFGGDHGIARHQVSAYPQEVTVQMMANIAGGGAAISALCRANRIHHRVIDAGVASPCPFPGVAQRNVLRGTRDPLEGPAMTRAEAEACIQAGLDEVALLPPNPFALLGVGEMGIANSSVAALLVCAFTGMDPAGAVGPGTGIQGSALGRKLEVIRQVLTKHRPDPADPLGVLAAVGGAEFGAMAGAMIGAAARGWAVIVDGYIAGAAALVAMALAPGLEAFLVWSHRSAEPGARLVLEHLGKEPVLDLDLRLGEGTGAALAVPILRSACAVLREMATFGSAGVSRA</sequence>
<dbReference type="HAMAP" id="MF_00230">
    <property type="entry name" value="CobT"/>
    <property type="match status" value="1"/>
</dbReference>
<comment type="catalytic activity">
    <reaction evidence="9 10">
        <text>5,6-dimethylbenzimidazole + nicotinate beta-D-ribonucleotide = alpha-ribazole 5'-phosphate + nicotinate + H(+)</text>
        <dbReference type="Rhea" id="RHEA:11196"/>
        <dbReference type="ChEBI" id="CHEBI:15378"/>
        <dbReference type="ChEBI" id="CHEBI:15890"/>
        <dbReference type="ChEBI" id="CHEBI:32544"/>
        <dbReference type="ChEBI" id="CHEBI:57502"/>
        <dbReference type="ChEBI" id="CHEBI:57918"/>
        <dbReference type="EC" id="2.4.2.21"/>
    </reaction>
</comment>
<evidence type="ECO:0000256" key="9">
    <source>
        <dbReference type="ARBA" id="ARBA00047340"/>
    </source>
</evidence>
<comment type="pathway">
    <text evidence="1 10">Nucleoside biosynthesis; alpha-ribazole biosynthesis; alpha-ribazole from 5,6-dimethylbenzimidazole: step 1/2.</text>
</comment>
<dbReference type="Gene3D" id="1.10.1610.10">
    <property type="match status" value="1"/>
</dbReference>
<gene>
    <name evidence="10" type="primary">cobT</name>
    <name evidence="11" type="ORF">METEAL_00520</name>
</gene>
<dbReference type="InterPro" id="IPR003200">
    <property type="entry name" value="Nict_dMeBzImd_PRibTrfase"/>
</dbReference>
<dbReference type="Gene3D" id="3.40.50.10210">
    <property type="match status" value="1"/>
</dbReference>
<keyword evidence="7 10" id="KW-0808">Transferase</keyword>
<dbReference type="GO" id="GO:0009236">
    <property type="term" value="P:cobalamin biosynthetic process"/>
    <property type="evidence" value="ECO:0007669"/>
    <property type="project" value="UniProtKB-UniRule"/>
</dbReference>
<comment type="function">
    <text evidence="10">Catalyzes the synthesis of alpha-ribazole-5'-phosphate from nicotinate mononucleotide (NAMN) and 5,6-dimethylbenzimidazole (DMB).</text>
</comment>
<dbReference type="Pfam" id="PF02277">
    <property type="entry name" value="DBI_PRT"/>
    <property type="match status" value="1"/>
</dbReference>
<dbReference type="CDD" id="cd02439">
    <property type="entry name" value="DMB-PRT_CobT"/>
    <property type="match status" value="1"/>
</dbReference>
<proteinExistence type="inferred from homology"/>
<dbReference type="InterPro" id="IPR017846">
    <property type="entry name" value="Nict_dMeBzImd_PRibTrfase_bact"/>
</dbReference>
<dbReference type="InterPro" id="IPR036087">
    <property type="entry name" value="Nict_dMeBzImd_PRibTrfase_sf"/>
</dbReference>
<evidence type="ECO:0000256" key="6">
    <source>
        <dbReference type="ARBA" id="ARBA00022676"/>
    </source>
</evidence>
<dbReference type="GO" id="GO:0008939">
    <property type="term" value="F:nicotinate-nucleotide-dimethylbenzimidazole phosphoribosyltransferase activity"/>
    <property type="evidence" value="ECO:0007669"/>
    <property type="project" value="UniProtKB-UniRule"/>
</dbReference>
<evidence type="ECO:0000256" key="7">
    <source>
        <dbReference type="ARBA" id="ARBA00022679"/>
    </source>
</evidence>
<dbReference type="RefSeq" id="WP_316413779.1">
    <property type="nucleotide sequence ID" value="NZ_AP027080.1"/>
</dbReference>